<evidence type="ECO:0000256" key="1">
    <source>
        <dbReference type="SAM" id="MobiDB-lite"/>
    </source>
</evidence>
<keyword evidence="3" id="KW-1185">Reference proteome</keyword>
<feature type="compositionally biased region" description="Low complexity" evidence="1">
    <location>
        <begin position="1"/>
        <end position="15"/>
    </location>
</feature>
<proteinExistence type="predicted"/>
<protein>
    <submittedName>
        <fullName evidence="2">Uncharacterized protein</fullName>
    </submittedName>
</protein>
<dbReference type="EMBL" id="JAPDDP010000006">
    <property type="protein sequence ID" value="MDA0179624.1"/>
    <property type="molecule type" value="Genomic_DNA"/>
</dbReference>
<name>A0A9X3N4R9_9ACTN</name>
<accession>A0A9X3N4R9</accession>
<feature type="region of interest" description="Disordered" evidence="1">
    <location>
        <begin position="1"/>
        <end position="22"/>
    </location>
</feature>
<sequence length="104" mass="10905">MPASTSSEAGEAAGAVRDTVSRLARPDGDGAVVIERAAIMAEGRQADEIESWILSHGGEPEVPLISPPRLGLYAERNEAAGRGLASRPPRRYVLPASALERTDG</sequence>
<dbReference type="Proteomes" id="UP001147653">
    <property type="component" value="Unassembled WGS sequence"/>
</dbReference>
<comment type="caution">
    <text evidence="2">The sequence shown here is derived from an EMBL/GenBank/DDBJ whole genome shotgun (WGS) entry which is preliminary data.</text>
</comment>
<evidence type="ECO:0000313" key="2">
    <source>
        <dbReference type="EMBL" id="MDA0179624.1"/>
    </source>
</evidence>
<dbReference type="AlphaFoldDB" id="A0A9X3N4R9"/>
<reference evidence="2" key="1">
    <citation type="submission" date="2022-10" db="EMBL/GenBank/DDBJ databases">
        <title>The WGS of Solirubrobacter phytolaccae KCTC 29190.</title>
        <authorList>
            <person name="Jiang Z."/>
        </authorList>
    </citation>
    <scope>NUCLEOTIDE SEQUENCE</scope>
    <source>
        <strain evidence="2">KCTC 29190</strain>
    </source>
</reference>
<organism evidence="2 3">
    <name type="scientific">Solirubrobacter phytolaccae</name>
    <dbReference type="NCBI Taxonomy" id="1404360"/>
    <lineage>
        <taxon>Bacteria</taxon>
        <taxon>Bacillati</taxon>
        <taxon>Actinomycetota</taxon>
        <taxon>Thermoleophilia</taxon>
        <taxon>Solirubrobacterales</taxon>
        <taxon>Solirubrobacteraceae</taxon>
        <taxon>Solirubrobacter</taxon>
    </lineage>
</organism>
<gene>
    <name evidence="2" type="ORF">OJ997_04895</name>
</gene>
<evidence type="ECO:0000313" key="3">
    <source>
        <dbReference type="Proteomes" id="UP001147653"/>
    </source>
</evidence>